<evidence type="ECO:0000313" key="1">
    <source>
        <dbReference type="EMBL" id="USB36713.1"/>
    </source>
</evidence>
<dbReference type="PROSITE" id="PS51257">
    <property type="entry name" value="PROKAR_LIPOPROTEIN"/>
    <property type="match status" value="1"/>
</dbReference>
<dbReference type="Proteomes" id="UP001057142">
    <property type="component" value="Chromosome"/>
</dbReference>
<proteinExistence type="predicted"/>
<dbReference type="RefSeq" id="WP_154623937.1">
    <property type="nucleotide sequence ID" value="NZ_CP048796.1"/>
</dbReference>
<dbReference type="EMBL" id="CP116222">
    <property type="protein sequence ID" value="WFC05644.1"/>
    <property type="molecule type" value="Genomic_DNA"/>
</dbReference>
<evidence type="ECO:0000313" key="3">
    <source>
        <dbReference type="Proteomes" id="UP001057142"/>
    </source>
</evidence>
<protein>
    <submittedName>
        <fullName evidence="2">DUF3304 domain-containing protein</fullName>
    </submittedName>
</protein>
<organism evidence="2 4">
    <name type="scientific">Providencia vermicola</name>
    <dbReference type="NCBI Taxonomy" id="333965"/>
    <lineage>
        <taxon>Bacteria</taxon>
        <taxon>Pseudomonadati</taxon>
        <taxon>Pseudomonadota</taxon>
        <taxon>Gammaproteobacteria</taxon>
        <taxon>Enterobacterales</taxon>
        <taxon>Morganellaceae</taxon>
        <taxon>Providencia</taxon>
    </lineage>
</organism>
<dbReference type="InterPro" id="IPR021733">
    <property type="entry name" value="DUF3304"/>
</dbReference>
<accession>A0AAX3RVN3</accession>
<dbReference type="Proteomes" id="UP001222403">
    <property type="component" value="Chromosome"/>
</dbReference>
<keyword evidence="3" id="KW-1185">Reference proteome</keyword>
<dbReference type="Pfam" id="PF11745">
    <property type="entry name" value="DUF3304"/>
    <property type="match status" value="1"/>
</dbReference>
<dbReference type="EMBL" id="CP097327">
    <property type="protein sequence ID" value="USB36713.1"/>
    <property type="molecule type" value="Genomic_DNA"/>
</dbReference>
<dbReference type="AlphaFoldDB" id="A0AAX3RVN3"/>
<gene>
    <name evidence="1" type="ORF">M5J11_18285</name>
    <name evidence="2" type="ORF">PG365_13040</name>
</gene>
<reference evidence="1" key="1">
    <citation type="journal article" date="2022" name="Front. Microbiol.">
        <title>Identification of a novel aminoglycoside O-nucleotidyltransferase AadA33 in Providencia vermicola.</title>
        <authorList>
            <person name="Feng C."/>
            <person name="Gao M."/>
            <person name="Jiang W."/>
            <person name="Shi W."/>
            <person name="Li A."/>
            <person name="Liu S."/>
            <person name="Zhang L."/>
            <person name="Zhang X."/>
            <person name="Li Q."/>
            <person name="Lin H."/>
            <person name="Lu J."/>
            <person name="Li K."/>
            <person name="Zhang H."/>
            <person name="Hu Y."/>
            <person name="Bao Q."/>
            <person name="Lin X."/>
        </authorList>
    </citation>
    <scope>NUCLEOTIDE SEQUENCE</scope>
    <source>
        <strain evidence="1">P13</strain>
    </source>
</reference>
<evidence type="ECO:0000313" key="4">
    <source>
        <dbReference type="Proteomes" id="UP001222403"/>
    </source>
</evidence>
<evidence type="ECO:0000313" key="2">
    <source>
        <dbReference type="EMBL" id="WFC05644.1"/>
    </source>
</evidence>
<reference evidence="2" key="2">
    <citation type="submission" date="2023-01" db="EMBL/GenBank/DDBJ databases">
        <title>The prevalence of carbapenem-resistant bacteria in aquaculture in China and the genetic diversity of carbapenem-resistant genes.</title>
        <authorList>
            <person name="Wen R."/>
        </authorList>
    </citation>
    <scope>NUCLEOTIDE SEQUENCE</scope>
    <source>
        <strain evidence="2">PVA41-chromosome</strain>
    </source>
</reference>
<name>A0AAX3RVN3_9GAMM</name>
<sequence length="170" mass="19174">MKKTVIIGVFCIALFSLIGCFPEKKTNMLPANIWGFNHVKDTAVNWYKVNGARGRGATASCCIMVPEKWTPDQTVLVEWEVDPDAYVSSPPMGTKEFSDFVKKHEANYRHYSKVVPVPQYDEACDVKVHFLPCQEVKITLSCLAPWHPDYPIQEPLDQEEPAECPSPTSI</sequence>